<dbReference type="GO" id="GO:0015074">
    <property type="term" value="P:DNA integration"/>
    <property type="evidence" value="ECO:0007669"/>
    <property type="project" value="InterPro"/>
</dbReference>
<gene>
    <name evidence="2" type="ORF">PoB_005774200</name>
</gene>
<dbReference type="Pfam" id="PF00665">
    <property type="entry name" value="rve"/>
    <property type="match status" value="1"/>
</dbReference>
<dbReference type="SUPFAM" id="SSF56672">
    <property type="entry name" value="DNA/RNA polymerases"/>
    <property type="match status" value="1"/>
</dbReference>
<dbReference type="InterPro" id="IPR036397">
    <property type="entry name" value="RNaseH_sf"/>
</dbReference>
<dbReference type="InterPro" id="IPR001584">
    <property type="entry name" value="Integrase_cat-core"/>
</dbReference>
<dbReference type="EMBL" id="BLXT01006369">
    <property type="protein sequence ID" value="GFO31237.1"/>
    <property type="molecule type" value="Genomic_DNA"/>
</dbReference>
<dbReference type="Gene3D" id="3.10.10.10">
    <property type="entry name" value="HIV Type 1 Reverse Transcriptase, subunit A, domain 1"/>
    <property type="match status" value="1"/>
</dbReference>
<sequence length="668" mass="76223">MTRAMERRNNQNKPFQNVMISLHASATDFKTAQREDASLKKCLDQVNRNDDGSIRFILFNDFLYREKHAHTCVTRQLVVPSQFRMDVLKLAHDIPLAGHQGMRRTKKRIQSQFYWPGMYREINKYVKSCHICQKSSKKGPATSRAPLQKMPVITTPFHRLAIDLVGPLAKSDRGHRFILTVVDVATRWVEAVALKETTTEMVAEALLTIYARLGIPKEILSDHGPQFISDLMNQVCRLMGIKHVYSSIFHPSSNGMCERINGVIKAMLRKVADKHPGDWDRLLPSVLFAYRETPQDGTKFSPFELMYGRTPRGIMSALKELYTVQELVQEVKTTYQYVIDLERRIYDSCQLAAAKSSENADKATIYADRGAELRSLKPDDKVLVLLPQTKNKLLMRWQGPYIVRERVSKVDYVVNVKGIDKVYHINILKLYHEREEEGNAFMSLGVALINDDCSSQTETMSLKIPPMVQSEYVKDVNVSNTIPDHIRTHLDTLLTDNADILTDLPGQSDLGGHAIKLKDEQPINIRPYPIPLHGEETVIKEVKKMLDMGVIEPSNSPYSSPIVLVKKPDGTNRFCIDFRRLNGKTIMDKETIPNQEDLFTKLSKASIFSKIDLTKGYWQIPMDDSSKQYTAFQTTIGLMQWKFMPFGLSNAPATFARTFAYCWTGFLM</sequence>
<proteinExistence type="predicted"/>
<dbReference type="PROSITE" id="PS50994">
    <property type="entry name" value="INTEGRASE"/>
    <property type="match status" value="1"/>
</dbReference>
<keyword evidence="3" id="KW-1185">Reference proteome</keyword>
<comment type="caution">
    <text evidence="2">The sequence shown here is derived from an EMBL/GenBank/DDBJ whole genome shotgun (WGS) entry which is preliminary data.</text>
</comment>
<dbReference type="PANTHER" id="PTHR37984:SF15">
    <property type="entry name" value="INTEGRASE CATALYTIC DOMAIN-CONTAINING PROTEIN"/>
    <property type="match status" value="1"/>
</dbReference>
<name>A0AAV4CIE3_9GAST</name>
<dbReference type="FunFam" id="3.30.420.10:FF:000032">
    <property type="entry name" value="Retrovirus-related Pol polyprotein from transposon 297-like Protein"/>
    <property type="match status" value="1"/>
</dbReference>
<dbReference type="PANTHER" id="PTHR37984">
    <property type="entry name" value="PROTEIN CBG26694"/>
    <property type="match status" value="1"/>
</dbReference>
<feature type="domain" description="Integrase catalytic" evidence="1">
    <location>
        <begin position="152"/>
        <end position="310"/>
    </location>
</feature>
<dbReference type="InterPro" id="IPR012337">
    <property type="entry name" value="RNaseH-like_sf"/>
</dbReference>
<dbReference type="CDD" id="cd01647">
    <property type="entry name" value="RT_LTR"/>
    <property type="match status" value="1"/>
</dbReference>
<evidence type="ECO:0000259" key="1">
    <source>
        <dbReference type="PROSITE" id="PS50994"/>
    </source>
</evidence>
<protein>
    <submittedName>
        <fullName evidence="2">Gypsy retrotransposon integrase-like protein 1</fullName>
    </submittedName>
</protein>
<dbReference type="Gene3D" id="1.10.340.70">
    <property type="match status" value="1"/>
</dbReference>
<dbReference type="Pfam" id="PF17921">
    <property type="entry name" value="Integrase_H2C2"/>
    <property type="match status" value="1"/>
</dbReference>
<dbReference type="Proteomes" id="UP000735302">
    <property type="component" value="Unassembled WGS sequence"/>
</dbReference>
<dbReference type="SUPFAM" id="SSF53098">
    <property type="entry name" value="Ribonuclease H-like"/>
    <property type="match status" value="1"/>
</dbReference>
<organism evidence="2 3">
    <name type="scientific">Plakobranchus ocellatus</name>
    <dbReference type="NCBI Taxonomy" id="259542"/>
    <lineage>
        <taxon>Eukaryota</taxon>
        <taxon>Metazoa</taxon>
        <taxon>Spiralia</taxon>
        <taxon>Lophotrochozoa</taxon>
        <taxon>Mollusca</taxon>
        <taxon>Gastropoda</taxon>
        <taxon>Heterobranchia</taxon>
        <taxon>Euthyneura</taxon>
        <taxon>Panpulmonata</taxon>
        <taxon>Sacoglossa</taxon>
        <taxon>Placobranchoidea</taxon>
        <taxon>Plakobranchidae</taxon>
        <taxon>Plakobranchus</taxon>
    </lineage>
</organism>
<dbReference type="Pfam" id="PF00078">
    <property type="entry name" value="RVT_1"/>
    <property type="match status" value="1"/>
</dbReference>
<evidence type="ECO:0000313" key="2">
    <source>
        <dbReference type="EMBL" id="GFO31237.1"/>
    </source>
</evidence>
<dbReference type="FunFam" id="1.10.340.70:FF:000001">
    <property type="entry name" value="Retrovirus-related Pol polyprotein from transposon gypsy-like Protein"/>
    <property type="match status" value="1"/>
</dbReference>
<dbReference type="AlphaFoldDB" id="A0AAV4CIE3"/>
<dbReference type="InterPro" id="IPR041588">
    <property type="entry name" value="Integrase_H2C2"/>
</dbReference>
<dbReference type="InterPro" id="IPR050951">
    <property type="entry name" value="Retrovirus_Pol_polyprotein"/>
</dbReference>
<evidence type="ECO:0000313" key="3">
    <source>
        <dbReference type="Proteomes" id="UP000735302"/>
    </source>
</evidence>
<reference evidence="2 3" key="1">
    <citation type="journal article" date="2021" name="Elife">
        <title>Chloroplast acquisition without the gene transfer in kleptoplastic sea slugs, Plakobranchus ocellatus.</title>
        <authorList>
            <person name="Maeda T."/>
            <person name="Takahashi S."/>
            <person name="Yoshida T."/>
            <person name="Shimamura S."/>
            <person name="Takaki Y."/>
            <person name="Nagai Y."/>
            <person name="Toyoda A."/>
            <person name="Suzuki Y."/>
            <person name="Arimoto A."/>
            <person name="Ishii H."/>
            <person name="Satoh N."/>
            <person name="Nishiyama T."/>
            <person name="Hasebe M."/>
            <person name="Maruyama T."/>
            <person name="Minagawa J."/>
            <person name="Obokata J."/>
            <person name="Shigenobu S."/>
        </authorList>
    </citation>
    <scope>NUCLEOTIDE SEQUENCE [LARGE SCALE GENOMIC DNA]</scope>
</reference>
<accession>A0AAV4CIE3</accession>
<dbReference type="Gene3D" id="3.30.420.10">
    <property type="entry name" value="Ribonuclease H-like superfamily/Ribonuclease H"/>
    <property type="match status" value="1"/>
</dbReference>
<dbReference type="InterPro" id="IPR000477">
    <property type="entry name" value="RT_dom"/>
</dbReference>
<dbReference type="InterPro" id="IPR043502">
    <property type="entry name" value="DNA/RNA_pol_sf"/>
</dbReference>
<dbReference type="GO" id="GO:0003676">
    <property type="term" value="F:nucleic acid binding"/>
    <property type="evidence" value="ECO:0007669"/>
    <property type="project" value="InterPro"/>
</dbReference>